<dbReference type="SMR" id="A2E483"/>
<dbReference type="AlphaFoldDB" id="A2E483"/>
<dbReference type="PANTHER" id="PTHR48139:SF1">
    <property type="entry name" value="FIBROUS SHEATH CABYR-BINDING PROTEIN"/>
    <property type="match status" value="1"/>
</dbReference>
<dbReference type="VEuPathDB" id="TrichDB:TVAGG3_0251930"/>
<accession>A2E483</accession>
<evidence type="ECO:0000313" key="2">
    <source>
        <dbReference type="Proteomes" id="UP000001542"/>
    </source>
</evidence>
<reference evidence="1" key="1">
    <citation type="submission" date="2006-10" db="EMBL/GenBank/DDBJ databases">
        <authorList>
            <person name="Amadeo P."/>
            <person name="Zhao Q."/>
            <person name="Wortman J."/>
            <person name="Fraser-Liggett C."/>
            <person name="Carlton J."/>
        </authorList>
    </citation>
    <scope>NUCLEOTIDE SEQUENCE</scope>
    <source>
        <strain evidence="1">G3</strain>
    </source>
</reference>
<name>A2E483_TRIV3</name>
<proteinExistence type="predicted"/>
<dbReference type="InParanoid" id="A2E483"/>
<dbReference type="VEuPathDB" id="TrichDB:TVAG_139090"/>
<dbReference type="PANTHER" id="PTHR48139">
    <property type="entry name" value="SI:DKEY-56M19.5"/>
    <property type="match status" value="1"/>
</dbReference>
<reference evidence="1" key="2">
    <citation type="journal article" date="2007" name="Science">
        <title>Draft genome sequence of the sexually transmitted pathogen Trichomonas vaginalis.</title>
        <authorList>
            <person name="Carlton J.M."/>
            <person name="Hirt R.P."/>
            <person name="Silva J.C."/>
            <person name="Delcher A.L."/>
            <person name="Schatz M."/>
            <person name="Zhao Q."/>
            <person name="Wortman J.R."/>
            <person name="Bidwell S.L."/>
            <person name="Alsmark U.C.M."/>
            <person name="Besteiro S."/>
            <person name="Sicheritz-Ponten T."/>
            <person name="Noel C.J."/>
            <person name="Dacks J.B."/>
            <person name="Foster P.G."/>
            <person name="Simillion C."/>
            <person name="Van de Peer Y."/>
            <person name="Miranda-Saavedra D."/>
            <person name="Barton G.J."/>
            <person name="Westrop G.D."/>
            <person name="Mueller S."/>
            <person name="Dessi D."/>
            <person name="Fiori P.L."/>
            <person name="Ren Q."/>
            <person name="Paulsen I."/>
            <person name="Zhang H."/>
            <person name="Bastida-Corcuera F.D."/>
            <person name="Simoes-Barbosa A."/>
            <person name="Brown M.T."/>
            <person name="Hayes R.D."/>
            <person name="Mukherjee M."/>
            <person name="Okumura C.Y."/>
            <person name="Schneider R."/>
            <person name="Smith A.J."/>
            <person name="Vanacova S."/>
            <person name="Villalvazo M."/>
            <person name="Haas B.J."/>
            <person name="Pertea M."/>
            <person name="Feldblyum T.V."/>
            <person name="Utterback T.R."/>
            <person name="Shu C.L."/>
            <person name="Osoegawa K."/>
            <person name="de Jong P.J."/>
            <person name="Hrdy I."/>
            <person name="Horvathova L."/>
            <person name="Zubacova Z."/>
            <person name="Dolezal P."/>
            <person name="Malik S.B."/>
            <person name="Logsdon J.M. Jr."/>
            <person name="Henze K."/>
            <person name="Gupta A."/>
            <person name="Wang C.C."/>
            <person name="Dunne R.L."/>
            <person name="Upcroft J.A."/>
            <person name="Upcroft P."/>
            <person name="White O."/>
            <person name="Salzberg S.L."/>
            <person name="Tang P."/>
            <person name="Chiu C.-H."/>
            <person name="Lee Y.-S."/>
            <person name="Embley T.M."/>
            <person name="Coombs G.H."/>
            <person name="Mottram J.C."/>
            <person name="Tachezy J."/>
            <person name="Fraser-Liggett C.M."/>
            <person name="Johnson P.J."/>
        </authorList>
    </citation>
    <scope>NUCLEOTIDE SEQUENCE [LARGE SCALE GENOMIC DNA]</scope>
    <source>
        <strain evidence="1">G3</strain>
    </source>
</reference>
<protein>
    <submittedName>
        <fullName evidence="1">Uncharacterized protein</fullName>
    </submittedName>
</protein>
<sequence>MNVSEQEELKERIKPGIVEIKPVESDLDISWVLDLVKYSEKVKFIYSLRTYDFVNIYKSLQKEDKREIEMTKEFLKTGNSKVLDSYENEISEEFFDTFVLHPEFFNTNNLIRSINNLSLPFKSLNEKSIDILNMLIQNYENDLTIIIPVSNFLYFFNYCQKIFPFLKEINGIWNYQPSKYQSISGFINDITKMVDANKIVEDLTQLKEFCDLIDSKVEELYIQDFNHIINENSGLDIHLPSGHNVTVGIIILRLLQNSNSFECNMKIFSNYFKERNEEQKLKIENQSNLSEFYFNLQKEIESKEKIHKTKISFINDFNDDLPEKMTKERFNLFEKLLFVDKNKWKLIENSFLSVFTFCEENHLFRYQEHIIAYTLKCIEENNNIFFTNPLKELYKFILNSIINETQDESSEFCIMIESKRKNISKMILCIKKEVINTLKAEFEKLKKKKIKDTLEKYSNCFHKIIKNVPILMIKSISNNDDFLFDKIKFFDMILSYSQMNIDFSTEDVDEFHFLFKEKRYLTVRNSKTDRVYTYSYCNSPHLLVVCNSIGQSLYKCDDSNITWADVKVLKRNQTFTDCTFEMFCELHSKLEHLVKKETIETQIIFGLNYCQFLNLLAKISEGSVESFSQNFQNFIDTIVFDSSYPETIRVIEKYIEMSKISTLPKQFYILSKID</sequence>
<dbReference type="KEGG" id="tva:4770495"/>
<dbReference type="EMBL" id="DS113300">
    <property type="protein sequence ID" value="EAY12529.1"/>
    <property type="molecule type" value="Genomic_DNA"/>
</dbReference>
<organism evidence="1 2">
    <name type="scientific">Trichomonas vaginalis (strain ATCC PRA-98 / G3)</name>
    <dbReference type="NCBI Taxonomy" id="412133"/>
    <lineage>
        <taxon>Eukaryota</taxon>
        <taxon>Metamonada</taxon>
        <taxon>Parabasalia</taxon>
        <taxon>Trichomonadida</taxon>
        <taxon>Trichomonadidae</taxon>
        <taxon>Trichomonas</taxon>
    </lineage>
</organism>
<dbReference type="Proteomes" id="UP000001542">
    <property type="component" value="Unassembled WGS sequence"/>
</dbReference>
<keyword evidence="2" id="KW-1185">Reference proteome</keyword>
<evidence type="ECO:0000313" key="1">
    <source>
        <dbReference type="EMBL" id="EAY12529.1"/>
    </source>
</evidence>
<gene>
    <name evidence="1" type="ORF">TVAG_139090</name>
</gene>
<dbReference type="RefSeq" id="XP_001324752.1">
    <property type="nucleotide sequence ID" value="XM_001324717.1"/>
</dbReference>